<organism evidence="3 4">
    <name type="scientific">Mycobacteroides saopaulense</name>
    <dbReference type="NCBI Taxonomy" id="1578165"/>
    <lineage>
        <taxon>Bacteria</taxon>
        <taxon>Bacillati</taxon>
        <taxon>Actinomycetota</taxon>
        <taxon>Actinomycetes</taxon>
        <taxon>Mycobacteriales</taxon>
        <taxon>Mycobacteriaceae</taxon>
        <taxon>Mycobacteroides</taxon>
    </lineage>
</organism>
<feature type="region of interest" description="Disordered" evidence="1">
    <location>
        <begin position="767"/>
        <end position="803"/>
    </location>
</feature>
<reference evidence="3 4" key="1">
    <citation type="submission" date="2016-10" db="EMBL/GenBank/DDBJ databases">
        <title>Evaluation of Human, Animal and Environmental Mycobacterium chelonae Isolates by Core Genome Phylogenomic Analysis, Targeted Gene Comparison, and Anti-microbial Susceptibility Patterns: A Tale of Mistaken Identities.</title>
        <authorList>
            <person name="Fogelson S.B."/>
            <person name="Camus A.C."/>
            <person name="Lorenz W."/>
            <person name="Vasireddy R."/>
            <person name="Vasireddy S."/>
            <person name="Smith T."/>
            <person name="Brown-Elliott B.A."/>
            <person name="Wallace R.J.Jr."/>
            <person name="Hasan N.A."/>
            <person name="Reischl U."/>
            <person name="Sanchez S."/>
        </authorList>
    </citation>
    <scope>NUCLEOTIDE SEQUENCE [LARGE SCALE GENOMIC DNA]</scope>
    <source>
        <strain evidence="3 4">8528</strain>
    </source>
</reference>
<dbReference type="Proteomes" id="UP000179621">
    <property type="component" value="Unassembled WGS sequence"/>
</dbReference>
<dbReference type="Pfam" id="PF23275">
    <property type="entry name" value="TPR_23"/>
    <property type="match status" value="1"/>
</dbReference>
<sequence>MGRPQKSKVYAANATPLGDLAAPTREVARKMLEQAEKVRNAVYGLDWKGDTQRACDGRADRELAQDRKIAAGYEALAKAYENGKNTMQPMIDSLRTQGKGFEDDSFDVSEDWKVTDKFNYDMGKTVLMLVGWTDEDAQAEMDRLKKERGNEADTGTTNLQKLADELGTADTNTKNAIVAAKNDIGTSAPLQAGLVGGQQAIDDAKAIAEGKATPQQIARARAALTGWTPEQIAALAEGKPADMPQGQYDYLKSFMESMNGKSVQDINSAMEKYGLQGAMGDGIRMMGNPNLQTALGSHGGLETLPDKVHSLLTDDIKPGTRVLMVPLSEFNALNKMLDPSNKALAKGSDVDRALLSQSAKISGAMNKGVDVIDMAQNNGKSADGWTPNNEVNKVVNGMITNGNVDHQAVTDFLTGANDPNSDGAKRMSHATDGHFGGNQAFLDLATHKWEAGQTGVKDMFGWEGAAATKPGLEGLNAAQAAGATAHLLATNSEVLTAGAGDQALGRINPALVQTMTQNLIPFMGDLAGIDTPGLDPAAIKEFATTHDLANLVKVLNTDPASSAAINAAAAGWQNYFAHEYGEDPTRQDLARAAGNIIKAVSEGDASYLNALQAAGRWDEIKDFGKEGAAWDTGKTLATTAAKSIPVIGPWMATGIDLANPATKIGVLGIAVDPTNLSQNEWTRAVSEAQRSFERSIDGSYRQYAMTDGYLETHPAAISQFRNVTIDGVGPVNFVDEKGNPDWNVINQHRNRFDGIYNQLPLGNWSSTENGFQKGLNESTIDPSILTPPANPSDKPPVAQVPPR</sequence>
<dbReference type="RefSeq" id="WP_070910631.1">
    <property type="nucleotide sequence ID" value="NZ_MLIC01000002.1"/>
</dbReference>
<dbReference type="InterPro" id="IPR057037">
    <property type="entry name" value="TPR_rep_actino"/>
</dbReference>
<proteinExistence type="predicted"/>
<name>A0ABX3BVN9_9MYCO</name>
<comment type="caution">
    <text evidence="3">The sequence shown here is derived from an EMBL/GenBank/DDBJ whole genome shotgun (WGS) entry which is preliminary data.</text>
</comment>
<gene>
    <name evidence="3" type="ORF">BKG73_23405</name>
</gene>
<evidence type="ECO:0000256" key="1">
    <source>
        <dbReference type="SAM" id="MobiDB-lite"/>
    </source>
</evidence>
<evidence type="ECO:0000259" key="2">
    <source>
        <dbReference type="Pfam" id="PF23275"/>
    </source>
</evidence>
<feature type="compositionally biased region" description="Pro residues" evidence="1">
    <location>
        <begin position="788"/>
        <end position="803"/>
    </location>
</feature>
<feature type="compositionally biased region" description="Polar residues" evidence="1">
    <location>
        <begin position="767"/>
        <end position="781"/>
    </location>
</feature>
<accession>A0ABX3BVN9</accession>
<evidence type="ECO:0000313" key="4">
    <source>
        <dbReference type="Proteomes" id="UP000179621"/>
    </source>
</evidence>
<feature type="domain" description="TPR repeat" evidence="2">
    <location>
        <begin position="225"/>
        <end position="462"/>
    </location>
</feature>
<keyword evidence="4" id="KW-1185">Reference proteome</keyword>
<protein>
    <recommendedName>
        <fullName evidence="2">TPR repeat domain-containing protein</fullName>
    </recommendedName>
</protein>
<evidence type="ECO:0000313" key="3">
    <source>
        <dbReference type="EMBL" id="OHU06468.1"/>
    </source>
</evidence>
<dbReference type="EMBL" id="MLIH01000035">
    <property type="protein sequence ID" value="OHU06468.1"/>
    <property type="molecule type" value="Genomic_DNA"/>
</dbReference>